<feature type="coiled-coil region" evidence="1">
    <location>
        <begin position="206"/>
        <end position="279"/>
    </location>
</feature>
<dbReference type="SUPFAM" id="SSF52540">
    <property type="entry name" value="P-loop containing nucleoside triphosphate hydrolases"/>
    <property type="match status" value="1"/>
</dbReference>
<keyword evidence="2" id="KW-0812">Transmembrane</keyword>
<dbReference type="InterPro" id="IPR027417">
    <property type="entry name" value="P-loop_NTPase"/>
</dbReference>
<name>A0A1H3DYK9_9FIRM</name>
<keyword evidence="2" id="KW-0472">Membrane</keyword>
<sequence length="809" mass="94512">MILKELNLISFGKFENKIFKLEEGLNIIYGENESGKTTIHNFIYGMFYGFLRPYAKKRYYLEEYERYKPWSRNEYMGILKLVKNGKEYRIERDFHKGELKVYDELTGEDITSKIDNGEKVKLHLPGVHFFDFNSIVYKNTISVSQLGNRVDLDLSKEVKDRLANISTSLDDEVSVKEAVAYLEDELKKIGTGKAYTKPYGKVLIQLEKLREKRKLVMEKQKEYNNTVDEINIIRKRIEHEEEELLGLKDLLVKAELLEKKRFYDEILDLQEQIKSLDKNIELLKPYSFLNLEDYTTGLKFAKDLEILDNQIESLRSKIDGLELRIKKDVLKEDGQIIKDIKVDELTEDVNSFNEMEDERNDLVLNSQQNRLEILNGEAKNLEERIKGLKIKGYAFLLFGAIALGLVLVNPLIGILLLAFTGLFIATRKTISKYSYELDKLMNNIKIIGVEEEKRKNRLYAIDEKQKGILHKYSCSSKVELNQLYEKVRLMQIKYSQDLEYINRLKSELEEAKNLLERKSGDRQYIKERLDEILYKNKSNTLEEFKEGLDKNKDYERLLLDREGKVEAIKRILGDTTLEELESILSEFDEDYFNIDKLDISHVKNQIKLKEESLSTLKSTWARLEGRINSLNDEIKYLADIEGEINRLEAEAKYYKDRINSIEIAKRTIEKISREIHNQFAPEINRQVSRIINLISKGKYGRVKVRDDLNMAVENPSTGEIIPIDSLSGGTVDQLYFALRFSITTSIKGASLPLILDDCFIQYDNHRLGNILKFIAEISKERQIILFTCHYREKQILDKLGLEYNFISLS</sequence>
<dbReference type="EMBL" id="FNNG01000017">
    <property type="protein sequence ID" value="SDX71562.1"/>
    <property type="molecule type" value="Genomic_DNA"/>
</dbReference>
<dbReference type="Proteomes" id="UP000198828">
    <property type="component" value="Unassembled WGS sequence"/>
</dbReference>
<keyword evidence="1" id="KW-0175">Coiled coil</keyword>
<feature type="transmembrane region" description="Helical" evidence="2">
    <location>
        <begin position="393"/>
        <end position="424"/>
    </location>
</feature>
<proteinExistence type="predicted"/>
<evidence type="ECO:0000313" key="4">
    <source>
        <dbReference type="EMBL" id="SDX71562.1"/>
    </source>
</evidence>
<dbReference type="Pfam" id="PF13476">
    <property type="entry name" value="AAA_23"/>
    <property type="match status" value="1"/>
</dbReference>
<evidence type="ECO:0000313" key="5">
    <source>
        <dbReference type="Proteomes" id="UP000198828"/>
    </source>
</evidence>
<gene>
    <name evidence="4" type="ORF">SAMN05660923_02791</name>
</gene>
<dbReference type="PANTHER" id="PTHR41259">
    <property type="entry name" value="DOUBLE-STRAND BREAK REPAIR RAD50 ATPASE, PUTATIVE-RELATED"/>
    <property type="match status" value="1"/>
</dbReference>
<protein>
    <submittedName>
        <fullName evidence="4">AAA domain-containing protein</fullName>
    </submittedName>
</protein>
<accession>A0A1H3DYK9</accession>
<keyword evidence="2" id="KW-1133">Transmembrane helix</keyword>
<evidence type="ECO:0000256" key="1">
    <source>
        <dbReference type="SAM" id="Coils"/>
    </source>
</evidence>
<dbReference type="PANTHER" id="PTHR41259:SF1">
    <property type="entry name" value="DOUBLE-STRAND BREAK REPAIR RAD50 ATPASE, PUTATIVE-RELATED"/>
    <property type="match status" value="1"/>
</dbReference>
<dbReference type="Gene3D" id="3.40.50.300">
    <property type="entry name" value="P-loop containing nucleotide triphosphate hydrolases"/>
    <property type="match status" value="2"/>
</dbReference>
<dbReference type="GO" id="GO:0016887">
    <property type="term" value="F:ATP hydrolysis activity"/>
    <property type="evidence" value="ECO:0007669"/>
    <property type="project" value="InterPro"/>
</dbReference>
<feature type="coiled-coil region" evidence="1">
    <location>
        <begin position="364"/>
        <end position="391"/>
    </location>
</feature>
<keyword evidence="5" id="KW-1185">Reference proteome</keyword>
<dbReference type="AlphaFoldDB" id="A0A1H3DYK9"/>
<dbReference type="GO" id="GO:0006302">
    <property type="term" value="P:double-strand break repair"/>
    <property type="evidence" value="ECO:0007669"/>
    <property type="project" value="InterPro"/>
</dbReference>
<feature type="domain" description="Rad50/SbcC-type AAA" evidence="3">
    <location>
        <begin position="6"/>
        <end position="281"/>
    </location>
</feature>
<reference evidence="4 5" key="1">
    <citation type="submission" date="2016-10" db="EMBL/GenBank/DDBJ databases">
        <authorList>
            <person name="de Groot N.N."/>
        </authorList>
    </citation>
    <scope>NUCLEOTIDE SEQUENCE [LARGE SCALE GENOMIC DNA]</scope>
    <source>
        <strain evidence="4 5">DSM 23310</strain>
    </source>
</reference>
<evidence type="ECO:0000259" key="3">
    <source>
        <dbReference type="Pfam" id="PF13476"/>
    </source>
</evidence>
<organism evidence="4 5">
    <name type="scientific">Tepidimicrobium xylanilyticum</name>
    <dbReference type="NCBI Taxonomy" id="1123352"/>
    <lineage>
        <taxon>Bacteria</taxon>
        <taxon>Bacillati</taxon>
        <taxon>Bacillota</taxon>
        <taxon>Tissierellia</taxon>
        <taxon>Tissierellales</taxon>
        <taxon>Tepidimicrobiaceae</taxon>
        <taxon>Tepidimicrobium</taxon>
    </lineage>
</organism>
<feature type="coiled-coil region" evidence="1">
    <location>
        <begin position="630"/>
        <end position="664"/>
    </location>
</feature>
<evidence type="ECO:0000256" key="2">
    <source>
        <dbReference type="SAM" id="Phobius"/>
    </source>
</evidence>
<dbReference type="InterPro" id="IPR038729">
    <property type="entry name" value="Rad50/SbcC_AAA"/>
</dbReference>